<sequence length="78" mass="8398">MIGHIHHGVAALTIVTKQADSSVVSRRWLICEHCAESLAAHFGPPSDEVLATADARRALQEAADATPGYIHTDLRDEP</sequence>
<reference evidence="1 2" key="1">
    <citation type="submission" date="2020-08" db="EMBL/GenBank/DDBJ databases">
        <title>Sequencing the genomes of 1000 actinobacteria strains.</title>
        <authorList>
            <person name="Klenk H.-P."/>
        </authorList>
    </citation>
    <scope>NUCLEOTIDE SEQUENCE [LARGE SCALE GENOMIC DNA]</scope>
    <source>
        <strain evidence="1 2">DSM 46887</strain>
    </source>
</reference>
<comment type="caution">
    <text evidence="1">The sequence shown here is derived from an EMBL/GenBank/DDBJ whole genome shotgun (WGS) entry which is preliminary data.</text>
</comment>
<dbReference type="AlphaFoldDB" id="A0A7W9IGK8"/>
<protein>
    <submittedName>
        <fullName evidence="1">Uncharacterized protein</fullName>
    </submittedName>
</protein>
<keyword evidence="2" id="KW-1185">Reference proteome</keyword>
<dbReference type="Proteomes" id="UP000540685">
    <property type="component" value="Unassembled WGS sequence"/>
</dbReference>
<evidence type="ECO:0000313" key="2">
    <source>
        <dbReference type="Proteomes" id="UP000540685"/>
    </source>
</evidence>
<gene>
    <name evidence="1" type="ORF">F4562_003355</name>
</gene>
<dbReference type="EMBL" id="JACHMP010000001">
    <property type="protein sequence ID" value="MBB5820293.1"/>
    <property type="molecule type" value="Genomic_DNA"/>
</dbReference>
<accession>A0A7W9IGK8</accession>
<name>A0A7W9IGK8_9ACTN</name>
<dbReference type="RefSeq" id="WP_184547581.1">
    <property type="nucleotide sequence ID" value="NZ_JACHMP010000001.1"/>
</dbReference>
<proteinExistence type="predicted"/>
<organism evidence="1 2">
    <name type="scientific">Streptosporangium becharense</name>
    <dbReference type="NCBI Taxonomy" id="1816182"/>
    <lineage>
        <taxon>Bacteria</taxon>
        <taxon>Bacillati</taxon>
        <taxon>Actinomycetota</taxon>
        <taxon>Actinomycetes</taxon>
        <taxon>Streptosporangiales</taxon>
        <taxon>Streptosporangiaceae</taxon>
        <taxon>Streptosporangium</taxon>
    </lineage>
</organism>
<evidence type="ECO:0000313" key="1">
    <source>
        <dbReference type="EMBL" id="MBB5820293.1"/>
    </source>
</evidence>